<keyword evidence="2 3" id="KW-0186">Copper</keyword>
<evidence type="ECO:0000256" key="3">
    <source>
        <dbReference type="PIRSR" id="PIRSR603782-1"/>
    </source>
</evidence>
<dbReference type="PROSITE" id="PS51352">
    <property type="entry name" value="THIOREDOXIN_2"/>
    <property type="match status" value="1"/>
</dbReference>
<sequence length="206" mass="22284">MRHKSIPVFFMAALFMAGLGSGCQNPEQTNAPKAVVSHGKAAIGGPFTLIDQTGKTVTQNDFKGKAQLVYFGFALCPDVCPTALQQMGAALRLAGKSADDYQPIFITVDPLRDTPEKLAKYVKARGFPEHLVALSGSPDQINAVIKAFGVYAKKVEDDSSEAGYTYDHSSMIYLMDKNGEFVEVFSHNDSPDKIAKRLVAFAKTGQ</sequence>
<keyword evidence="5" id="KW-0732">Signal</keyword>
<feature type="domain" description="Thioredoxin" evidence="6">
    <location>
        <begin position="19"/>
        <end position="204"/>
    </location>
</feature>
<dbReference type="InterPro" id="IPR003782">
    <property type="entry name" value="SCO1/SenC"/>
</dbReference>
<accession>A0A7C5LRN4</accession>
<organism evidence="7">
    <name type="scientific">Hellea balneolensis</name>
    <dbReference type="NCBI Taxonomy" id="287478"/>
    <lineage>
        <taxon>Bacteria</taxon>
        <taxon>Pseudomonadati</taxon>
        <taxon>Pseudomonadota</taxon>
        <taxon>Alphaproteobacteria</taxon>
        <taxon>Maricaulales</taxon>
        <taxon>Robiginitomaculaceae</taxon>
        <taxon>Hellea</taxon>
    </lineage>
</organism>
<dbReference type="Proteomes" id="UP000885830">
    <property type="component" value="Unassembled WGS sequence"/>
</dbReference>
<evidence type="ECO:0000256" key="4">
    <source>
        <dbReference type="PIRSR" id="PIRSR603782-2"/>
    </source>
</evidence>
<dbReference type="FunFam" id="3.40.30.10:FF:000013">
    <property type="entry name" value="Blast:Protein SCO1 homolog, mitochondrial"/>
    <property type="match status" value="1"/>
</dbReference>
<comment type="similarity">
    <text evidence="1">Belongs to the SCO1/2 family.</text>
</comment>
<dbReference type="Gene3D" id="3.40.30.10">
    <property type="entry name" value="Glutaredoxin"/>
    <property type="match status" value="1"/>
</dbReference>
<name>A0A7C5LRN4_9PROT</name>
<evidence type="ECO:0000259" key="6">
    <source>
        <dbReference type="PROSITE" id="PS51352"/>
    </source>
</evidence>
<dbReference type="PROSITE" id="PS51257">
    <property type="entry name" value="PROKAR_LIPOPROTEIN"/>
    <property type="match status" value="1"/>
</dbReference>
<dbReference type="InterPro" id="IPR036249">
    <property type="entry name" value="Thioredoxin-like_sf"/>
</dbReference>
<dbReference type="AlphaFoldDB" id="A0A7C5LRN4"/>
<evidence type="ECO:0000313" key="7">
    <source>
        <dbReference type="EMBL" id="HHL42237.1"/>
    </source>
</evidence>
<protein>
    <submittedName>
        <fullName evidence="7">SCO family protein</fullName>
    </submittedName>
</protein>
<dbReference type="PANTHER" id="PTHR12151">
    <property type="entry name" value="ELECTRON TRANSPORT PROTIN SCO1/SENC FAMILY MEMBER"/>
    <property type="match status" value="1"/>
</dbReference>
<feature type="binding site" evidence="3">
    <location>
        <position position="80"/>
    </location>
    <ligand>
        <name>Cu cation</name>
        <dbReference type="ChEBI" id="CHEBI:23378"/>
    </ligand>
</feature>
<feature type="binding site" evidence="3">
    <location>
        <position position="76"/>
    </location>
    <ligand>
        <name>Cu cation</name>
        <dbReference type="ChEBI" id="CHEBI:23378"/>
    </ligand>
</feature>
<feature type="signal peptide" evidence="5">
    <location>
        <begin position="1"/>
        <end position="22"/>
    </location>
</feature>
<comment type="caution">
    <text evidence="7">The sequence shown here is derived from an EMBL/GenBank/DDBJ whole genome shotgun (WGS) entry which is preliminary data.</text>
</comment>
<dbReference type="PANTHER" id="PTHR12151:SF25">
    <property type="entry name" value="LINALOOL DEHYDRATASE_ISOMERASE DOMAIN-CONTAINING PROTEIN"/>
    <property type="match status" value="1"/>
</dbReference>
<proteinExistence type="inferred from homology"/>
<feature type="chain" id="PRO_5028354474" evidence="5">
    <location>
        <begin position="23"/>
        <end position="206"/>
    </location>
</feature>
<evidence type="ECO:0000256" key="2">
    <source>
        <dbReference type="ARBA" id="ARBA00023008"/>
    </source>
</evidence>
<reference evidence="7" key="1">
    <citation type="journal article" date="2020" name="mSystems">
        <title>Genome- and Community-Level Interaction Insights into Carbon Utilization and Element Cycling Functions of Hydrothermarchaeota in Hydrothermal Sediment.</title>
        <authorList>
            <person name="Zhou Z."/>
            <person name="Liu Y."/>
            <person name="Xu W."/>
            <person name="Pan J."/>
            <person name="Luo Z.H."/>
            <person name="Li M."/>
        </authorList>
    </citation>
    <scope>NUCLEOTIDE SEQUENCE [LARGE SCALE GENOMIC DNA]</scope>
    <source>
        <strain evidence="7">HyVt-485</strain>
    </source>
</reference>
<dbReference type="Pfam" id="PF02630">
    <property type="entry name" value="SCO1-SenC"/>
    <property type="match status" value="1"/>
</dbReference>
<keyword evidence="4" id="KW-1015">Disulfide bond</keyword>
<dbReference type="EMBL" id="DRMJ01000062">
    <property type="protein sequence ID" value="HHL42237.1"/>
    <property type="molecule type" value="Genomic_DNA"/>
</dbReference>
<dbReference type="SUPFAM" id="SSF52833">
    <property type="entry name" value="Thioredoxin-like"/>
    <property type="match status" value="1"/>
</dbReference>
<evidence type="ECO:0000256" key="5">
    <source>
        <dbReference type="SAM" id="SignalP"/>
    </source>
</evidence>
<feature type="disulfide bond" description="Redox-active" evidence="4">
    <location>
        <begin position="76"/>
        <end position="80"/>
    </location>
</feature>
<evidence type="ECO:0000256" key="1">
    <source>
        <dbReference type="ARBA" id="ARBA00010996"/>
    </source>
</evidence>
<feature type="binding site" evidence="3">
    <location>
        <position position="168"/>
    </location>
    <ligand>
        <name>Cu cation</name>
        <dbReference type="ChEBI" id="CHEBI:23378"/>
    </ligand>
</feature>
<gene>
    <name evidence="7" type="ORF">ENJ42_01345</name>
</gene>
<keyword evidence="3" id="KW-0479">Metal-binding</keyword>
<dbReference type="GO" id="GO:0046872">
    <property type="term" value="F:metal ion binding"/>
    <property type="evidence" value="ECO:0007669"/>
    <property type="project" value="UniProtKB-KW"/>
</dbReference>
<dbReference type="CDD" id="cd02968">
    <property type="entry name" value="SCO"/>
    <property type="match status" value="1"/>
</dbReference>
<dbReference type="InterPro" id="IPR013766">
    <property type="entry name" value="Thioredoxin_domain"/>
</dbReference>